<dbReference type="Pfam" id="PF00415">
    <property type="entry name" value="RCC1"/>
    <property type="match status" value="3"/>
</dbReference>
<dbReference type="SUPFAM" id="SSF50985">
    <property type="entry name" value="RCC1/BLIP-II"/>
    <property type="match status" value="1"/>
</dbReference>
<evidence type="ECO:0000313" key="2">
    <source>
        <dbReference type="EMBL" id="PVD29670.1"/>
    </source>
</evidence>
<feature type="repeat" description="RCC1" evidence="1">
    <location>
        <begin position="256"/>
        <end position="331"/>
    </location>
</feature>
<dbReference type="AlphaFoldDB" id="A0A2T7P8C0"/>
<organism evidence="2 3">
    <name type="scientific">Pomacea canaliculata</name>
    <name type="common">Golden apple snail</name>
    <dbReference type="NCBI Taxonomy" id="400727"/>
    <lineage>
        <taxon>Eukaryota</taxon>
        <taxon>Metazoa</taxon>
        <taxon>Spiralia</taxon>
        <taxon>Lophotrochozoa</taxon>
        <taxon>Mollusca</taxon>
        <taxon>Gastropoda</taxon>
        <taxon>Caenogastropoda</taxon>
        <taxon>Architaenioglossa</taxon>
        <taxon>Ampullarioidea</taxon>
        <taxon>Ampullariidae</taxon>
        <taxon>Pomacea</taxon>
    </lineage>
</organism>
<dbReference type="PRINTS" id="PR00633">
    <property type="entry name" value="RCCNDNSATION"/>
</dbReference>
<reference evidence="2 3" key="1">
    <citation type="submission" date="2018-04" db="EMBL/GenBank/DDBJ databases">
        <title>The genome of golden apple snail Pomacea canaliculata provides insight into stress tolerance and invasive adaptation.</title>
        <authorList>
            <person name="Liu C."/>
            <person name="Liu B."/>
            <person name="Ren Y."/>
            <person name="Zhang Y."/>
            <person name="Wang H."/>
            <person name="Li S."/>
            <person name="Jiang F."/>
            <person name="Yin L."/>
            <person name="Zhang G."/>
            <person name="Qian W."/>
            <person name="Fan W."/>
        </authorList>
    </citation>
    <scope>NUCLEOTIDE SEQUENCE [LARGE SCALE GENOMIC DNA]</scope>
    <source>
        <strain evidence="2">SZHN2017</strain>
        <tissue evidence="2">Muscle</tissue>
    </source>
</reference>
<evidence type="ECO:0000256" key="1">
    <source>
        <dbReference type="PROSITE-ProRule" id="PRU00235"/>
    </source>
</evidence>
<dbReference type="InterPro" id="IPR000408">
    <property type="entry name" value="Reg_chr_condens"/>
</dbReference>
<sequence length="387" mass="42543">MLRQLSYFNAEENDTKSQTKYLNSSECVAENEHDKVTPVKVNVKDDLLQKHGRTTELYPLAADKKKEADKWDELNEDCCRRVHHTVVAGYSGGLKTLQLHLSNIELLGSTVYDVLLKSNEKYLLLPEAHTEILPISIMPAEKSESSADYNGISVGVLTSDNIKCDAKEAADGTLQLKLTPIDSGLSIQHVSCGLEHTVLLSQHGGIFTFGCGSRGQLGHGALESESQPRMVEDLEGMRCVCVAAGGWHSAAISIDGDLYMWGWNESGQLGLPSPAIQQKKCKQMQEDEQREEHQHGCSLHLCPEYVPIGSESIILVAAACGTRHTAVLSGCGKVFTAGWNRYGQLGHHHANNMDKFLPVHFSDIETTVQQVWCGAWNTAFLLTDIKS</sequence>
<dbReference type="OrthoDB" id="5370059at2759"/>
<dbReference type="PANTHER" id="PTHR46849:SF1">
    <property type="entry name" value="RCC1 DOMAIN-CONTAINING PROTEIN 1"/>
    <property type="match status" value="1"/>
</dbReference>
<feature type="repeat" description="RCC1" evidence="1">
    <location>
        <begin position="204"/>
        <end position="255"/>
    </location>
</feature>
<dbReference type="InterPro" id="IPR052830">
    <property type="entry name" value="RCC1_domain-containing"/>
</dbReference>
<evidence type="ECO:0008006" key="4">
    <source>
        <dbReference type="Google" id="ProtNLM"/>
    </source>
</evidence>
<proteinExistence type="predicted"/>
<dbReference type="Gene3D" id="2.130.10.30">
    <property type="entry name" value="Regulator of chromosome condensation 1/beta-lactamase-inhibitor protein II"/>
    <property type="match status" value="2"/>
</dbReference>
<dbReference type="PROSITE" id="PS00626">
    <property type="entry name" value="RCC1_2"/>
    <property type="match status" value="3"/>
</dbReference>
<dbReference type="PROSITE" id="PS50012">
    <property type="entry name" value="RCC1_3"/>
    <property type="match status" value="3"/>
</dbReference>
<keyword evidence="3" id="KW-1185">Reference proteome</keyword>
<evidence type="ECO:0000313" key="3">
    <source>
        <dbReference type="Proteomes" id="UP000245119"/>
    </source>
</evidence>
<comment type="caution">
    <text evidence="2">The sequence shown here is derived from an EMBL/GenBank/DDBJ whole genome shotgun (WGS) entry which is preliminary data.</text>
</comment>
<accession>A0A2T7P8C0</accession>
<dbReference type="PANTHER" id="PTHR46849">
    <property type="entry name" value="RCC1 DOMAIN-CONTAINING PROTEIN 1"/>
    <property type="match status" value="1"/>
</dbReference>
<protein>
    <recommendedName>
        <fullName evidence="4">RCC1 domain-containing protein 1</fullName>
    </recommendedName>
</protein>
<gene>
    <name evidence="2" type="ORF">C0Q70_08925</name>
</gene>
<dbReference type="InterPro" id="IPR009091">
    <property type="entry name" value="RCC1/BLIP-II"/>
</dbReference>
<feature type="repeat" description="RCC1" evidence="1">
    <location>
        <begin position="332"/>
        <end position="384"/>
    </location>
</feature>
<dbReference type="STRING" id="400727.A0A2T7P8C0"/>
<dbReference type="EMBL" id="PZQS01000005">
    <property type="protein sequence ID" value="PVD29670.1"/>
    <property type="molecule type" value="Genomic_DNA"/>
</dbReference>
<dbReference type="Proteomes" id="UP000245119">
    <property type="component" value="Linkage Group LG5"/>
</dbReference>
<name>A0A2T7P8C0_POMCA</name>